<keyword evidence="6 12" id="KW-0479">Metal-binding</keyword>
<comment type="caution">
    <text evidence="14">The sequence shown here is derived from an EMBL/GenBank/DDBJ whole genome shotgun (WGS) entry which is preliminary data.</text>
</comment>
<dbReference type="SUPFAM" id="SSF63737">
    <property type="entry name" value="Leukotriene A4 hydrolase N-terminal domain"/>
    <property type="match status" value="1"/>
</dbReference>
<dbReference type="Proteomes" id="UP000650582">
    <property type="component" value="Unassembled WGS sequence"/>
</dbReference>
<dbReference type="GO" id="GO:0008194">
    <property type="term" value="F:UDP-glycosyltransferase activity"/>
    <property type="evidence" value="ECO:0007669"/>
    <property type="project" value="InterPro"/>
</dbReference>
<keyword evidence="5" id="KW-0808">Transferase</keyword>
<dbReference type="GO" id="GO:0008237">
    <property type="term" value="F:metallopeptidase activity"/>
    <property type="evidence" value="ECO:0007669"/>
    <property type="project" value="UniProtKB-KW"/>
</dbReference>
<organism evidence="14 15">
    <name type="scientific">Rhizoctonia solani</name>
    <dbReference type="NCBI Taxonomy" id="456999"/>
    <lineage>
        <taxon>Eukaryota</taxon>
        <taxon>Fungi</taxon>
        <taxon>Dikarya</taxon>
        <taxon>Basidiomycota</taxon>
        <taxon>Agaricomycotina</taxon>
        <taxon>Agaricomycetes</taxon>
        <taxon>Cantharellales</taxon>
        <taxon>Ceratobasidiaceae</taxon>
        <taxon>Rhizoctonia</taxon>
    </lineage>
</organism>
<dbReference type="PANTHER" id="PTHR45726">
    <property type="entry name" value="LEUKOTRIENE A-4 HYDROLASE"/>
    <property type="match status" value="1"/>
</dbReference>
<dbReference type="SMART" id="SM01263">
    <property type="entry name" value="Leuk-A4-hydro_C"/>
    <property type="match status" value="1"/>
</dbReference>
<feature type="binding site" evidence="11">
    <location>
        <begin position="133"/>
        <end position="135"/>
    </location>
    <ligand>
        <name>a peptide</name>
        <dbReference type="ChEBI" id="CHEBI:60466"/>
    </ligand>
</feature>
<dbReference type="InterPro" id="IPR016024">
    <property type="entry name" value="ARM-type_fold"/>
</dbReference>
<dbReference type="InterPro" id="IPR014782">
    <property type="entry name" value="Peptidase_M1_dom"/>
</dbReference>
<dbReference type="Gene3D" id="2.60.40.1730">
    <property type="entry name" value="tricorn interacting facor f3 domain"/>
    <property type="match status" value="1"/>
</dbReference>
<dbReference type="Gene3D" id="1.10.390.10">
    <property type="entry name" value="Neutral Protease Domain 2"/>
    <property type="match status" value="1"/>
</dbReference>
<evidence type="ECO:0000256" key="5">
    <source>
        <dbReference type="ARBA" id="ARBA00022679"/>
    </source>
</evidence>
<feature type="active site" description="Proton acceptor" evidence="10">
    <location>
        <position position="307"/>
    </location>
</feature>
<dbReference type="InterPro" id="IPR049980">
    <property type="entry name" value="LTA4H_cat"/>
</dbReference>
<evidence type="ECO:0000256" key="8">
    <source>
        <dbReference type="ARBA" id="ARBA00022833"/>
    </source>
</evidence>
<dbReference type="SUPFAM" id="SSF55486">
    <property type="entry name" value="Metalloproteases ('zincins'), catalytic domain"/>
    <property type="match status" value="1"/>
</dbReference>
<evidence type="ECO:0000313" key="15">
    <source>
        <dbReference type="Proteomes" id="UP000650582"/>
    </source>
</evidence>
<dbReference type="Gene3D" id="3.30.2010.30">
    <property type="match status" value="1"/>
</dbReference>
<feature type="active site" description="Proton donor" evidence="10">
    <location>
        <position position="395"/>
    </location>
</feature>
<evidence type="ECO:0000313" key="14">
    <source>
        <dbReference type="EMBL" id="KAF8676571.1"/>
    </source>
</evidence>
<dbReference type="InterPro" id="IPR042097">
    <property type="entry name" value="Aminopeptidase_N-like_N_sf"/>
</dbReference>
<comment type="similarity">
    <text evidence="2">Belongs to the peptidase M1 family.</text>
</comment>
<dbReference type="GO" id="GO:0005829">
    <property type="term" value="C:cytosol"/>
    <property type="evidence" value="ECO:0007669"/>
    <property type="project" value="TreeGrafter"/>
</dbReference>
<keyword evidence="3" id="KW-0963">Cytoplasm</keyword>
<keyword evidence="4" id="KW-0645">Protease</keyword>
<dbReference type="Pfam" id="PF09127">
    <property type="entry name" value="Leuk-A4-hydro_C"/>
    <property type="match status" value="1"/>
</dbReference>
<dbReference type="EMBL" id="JACYCC010000050">
    <property type="protein sequence ID" value="KAF8676571.1"/>
    <property type="molecule type" value="Genomic_DNA"/>
</dbReference>
<keyword evidence="8 12" id="KW-0862">Zinc</keyword>
<feature type="binding site" evidence="12">
    <location>
        <position position="329"/>
    </location>
    <ligand>
        <name>Zn(2+)</name>
        <dbReference type="ChEBI" id="CHEBI:29105"/>
        <note>catalytic</note>
    </ligand>
</feature>
<gene>
    <name evidence="14" type="ORF">RHS04_06460</name>
</gene>
<dbReference type="PRINTS" id="PR00756">
    <property type="entry name" value="ALADIPTASE"/>
</dbReference>
<feature type="binding site" evidence="11">
    <location>
        <begin position="277"/>
        <end position="282"/>
    </location>
    <ligand>
        <name>a peptide</name>
        <dbReference type="ChEBI" id="CHEBI:60466"/>
    </ligand>
</feature>
<dbReference type="GO" id="GO:0008270">
    <property type="term" value="F:zinc ion binding"/>
    <property type="evidence" value="ECO:0007669"/>
    <property type="project" value="InterPro"/>
</dbReference>
<evidence type="ECO:0000256" key="2">
    <source>
        <dbReference type="ARBA" id="ARBA00010136"/>
    </source>
</evidence>
<dbReference type="FunFam" id="3.30.2010.30:FF:000001">
    <property type="entry name" value="Leukotriene A(4) hydrolase"/>
    <property type="match status" value="1"/>
</dbReference>
<evidence type="ECO:0000256" key="7">
    <source>
        <dbReference type="ARBA" id="ARBA00022801"/>
    </source>
</evidence>
<evidence type="ECO:0000256" key="4">
    <source>
        <dbReference type="ARBA" id="ARBA00022670"/>
    </source>
</evidence>
<dbReference type="SUPFAM" id="SSF48371">
    <property type="entry name" value="ARM repeat"/>
    <property type="match status" value="1"/>
</dbReference>
<dbReference type="GO" id="GO:0004177">
    <property type="term" value="F:aminopeptidase activity"/>
    <property type="evidence" value="ECO:0007669"/>
    <property type="project" value="TreeGrafter"/>
</dbReference>
<keyword evidence="7 14" id="KW-0378">Hydrolase</keyword>
<dbReference type="InterPro" id="IPR034015">
    <property type="entry name" value="M1_LTA4H"/>
</dbReference>
<dbReference type="GO" id="GO:0006508">
    <property type="term" value="P:proteolysis"/>
    <property type="evidence" value="ECO:0007669"/>
    <property type="project" value="UniProtKB-KW"/>
</dbReference>
<evidence type="ECO:0000259" key="13">
    <source>
        <dbReference type="SMART" id="SM01263"/>
    </source>
</evidence>
<dbReference type="Gene3D" id="3.40.50.2000">
    <property type="entry name" value="Glycogen Phosphorylase B"/>
    <property type="match status" value="2"/>
</dbReference>
<dbReference type="CDD" id="cd09599">
    <property type="entry name" value="M1_LTA4H"/>
    <property type="match status" value="1"/>
</dbReference>
<evidence type="ECO:0000256" key="11">
    <source>
        <dbReference type="PIRSR" id="PIRSR634015-2"/>
    </source>
</evidence>
<feature type="binding site" evidence="12">
    <location>
        <position position="310"/>
    </location>
    <ligand>
        <name>Zn(2+)</name>
        <dbReference type="ChEBI" id="CHEBI:29105"/>
        <note>catalytic</note>
    </ligand>
</feature>
<dbReference type="InterPro" id="IPR045357">
    <property type="entry name" value="Aminopeptidase_N-like_N"/>
</dbReference>
<dbReference type="AlphaFoldDB" id="A0A8H7H3P6"/>
<dbReference type="InterPro" id="IPR027268">
    <property type="entry name" value="Peptidase_M4/M1_CTD_sf"/>
</dbReference>
<feature type="binding site" evidence="12">
    <location>
        <position position="306"/>
    </location>
    <ligand>
        <name>Zn(2+)</name>
        <dbReference type="ChEBI" id="CHEBI:29105"/>
        <note>catalytic</note>
    </ligand>
</feature>
<dbReference type="FunFam" id="1.10.390.10:FF:000003">
    <property type="entry name" value="Leukotriene A(4) hydrolase"/>
    <property type="match status" value="1"/>
</dbReference>
<evidence type="ECO:0000256" key="6">
    <source>
        <dbReference type="ARBA" id="ARBA00022723"/>
    </source>
</evidence>
<dbReference type="InterPro" id="IPR015211">
    <property type="entry name" value="Peptidase_M1_C"/>
</dbReference>
<dbReference type="CDD" id="cd03784">
    <property type="entry name" value="GT1_Gtf-like"/>
    <property type="match status" value="1"/>
</dbReference>
<dbReference type="GO" id="GO:0004301">
    <property type="term" value="F:epoxide hydrolase activity"/>
    <property type="evidence" value="ECO:0007669"/>
    <property type="project" value="TreeGrafter"/>
</dbReference>
<dbReference type="InterPro" id="IPR002213">
    <property type="entry name" value="UDP_glucos_trans"/>
</dbReference>
<evidence type="ECO:0000256" key="3">
    <source>
        <dbReference type="ARBA" id="ARBA00022490"/>
    </source>
</evidence>
<name>A0A8H7H3P6_9AGAM</name>
<evidence type="ECO:0000256" key="1">
    <source>
        <dbReference type="ARBA" id="ARBA00004496"/>
    </source>
</evidence>
<sequence>MTVLDPATQSNYIEVTTKHVHFDWTIDWKQRIIVGSATHDLVANQDGVKRVVFDTSYLEIHGAEVAGASVEYELKQRHPVMGNALEISLPSPLQKGDQIVLRISYSTTNQCTAVGWLDKEQTSGKQFDYLFSQCQPIHARSLAPLQDSSSVKITYSADVTSVLPVLMSALRLSPPTDGPAHQGKEVGVELVRYQYNQPIAIPSYLIAIASGNVIYKPFAPVPGRQWKTGVWTEPEQMDAAFWEFSEDTSRYVLQAEEILTPYEFGIYDLLLLPPSFPYGGMENACLTFVTPTLLTGDRSLVDVVAHEISHSWFGNNVSCADSGHFWLNEGWTTYTERLLKGMLHTPAERDFSYIIGEKALIDALEHYKDRPRFQRLVIDYAYGEDPDDAYSRVPYDKGSNFLLYLERLLGGLDVFLPYARDYINTFRGQSIRTDEWKAHLYAYFEKHGGEDKLKVLNSVDWQEWLHGEGTKLPVKIEYDTKLAERSYQLAAKWNDSRTIDPGNLPFSAKDLHEFSSNQTVVFLERLQRYDPLPALHIKSLGEIYSLDTTMNSEIRLRWYELALSAQEPAPLAWSTRAAEWVVGGGKGVDAGRGVKGRMKFCRPTFRAIYKVDPTLAKSSFEAHKAEFHPIARRMIAKPLTHRNQSSYSRGKVQAKPADRTAISKGLQLYAINSFAMPCPVLAPCSAEKNPRNRDLSRANSSASWNEDFSPLGGEISKFIYLSLFAYHTEVSKAANYLGAQPLAYSRRIQVVSASEEVGASPTQADNVAGKIFHLEQSFKLWIANEIQQATLAQADGHPVAAPSLIIEDAFNGGISLTCKDVHEVPVVAWWLMPASALMINENATGILKDLARLHTEDTENLFVKAGELYLRNVSDRLLCVPGLPAMHEWELQPHYLPFVPLFMVSLISRIANLMKHADILACGTTFEMEPIAAASLSTAFSNPIKPFFVGPPVDLVSTHELDPASPITQFLDKAYSEKGANSVVYVAFGTIWFPPSTSMSHLMAVIDEILKAGFRLIFAISPKNVGIYRSWIEQHIETGNAIFPEWTNQTAVLEHPAIHYFLSHGGWNSTTEALVRGVPMIFWPISGDQPMNAIQIVDTHDCGFELLQVRDGPAKSTAYRRDTRIEIVGTDEAVREEISKVMELSKGPRGHHQRRNIRALGQVISRSLGPGGSADVGLEEFGKSLGLVTMD</sequence>
<dbReference type="Pfam" id="PF01433">
    <property type="entry name" value="Peptidase_M1"/>
    <property type="match status" value="1"/>
</dbReference>
<dbReference type="SUPFAM" id="SSF53756">
    <property type="entry name" value="UDP-Glycosyltransferase/glycogen phosphorylase"/>
    <property type="match status" value="1"/>
</dbReference>
<dbReference type="Pfam" id="PF17900">
    <property type="entry name" value="Peptidase_M1_N"/>
    <property type="match status" value="1"/>
</dbReference>
<feature type="binding site" evidence="11">
    <location>
        <begin position="597"/>
        <end position="599"/>
    </location>
    <ligand>
        <name>a peptide</name>
        <dbReference type="ChEBI" id="CHEBI:60466"/>
    </ligand>
</feature>
<evidence type="ECO:0000256" key="12">
    <source>
        <dbReference type="PIRSR" id="PIRSR634015-3"/>
    </source>
</evidence>
<dbReference type="Pfam" id="PF00201">
    <property type="entry name" value="UDPGT"/>
    <property type="match status" value="1"/>
</dbReference>
<reference evidence="14" key="1">
    <citation type="submission" date="2020-09" db="EMBL/GenBank/DDBJ databases">
        <title>Comparative genome analyses of four rice-infecting Rhizoctonia solani isolates reveal extensive enrichment of homogalacturonan modification genes.</title>
        <authorList>
            <person name="Lee D.-Y."/>
            <person name="Jeon J."/>
            <person name="Kim K.-T."/>
            <person name="Cheong K."/>
            <person name="Song H."/>
            <person name="Choi G."/>
            <person name="Ko J."/>
            <person name="Opiyo S.O."/>
            <person name="Zuo S."/>
            <person name="Madhav S."/>
            <person name="Lee Y.-H."/>
            <person name="Wang G.-L."/>
        </authorList>
    </citation>
    <scope>NUCLEOTIDE SEQUENCE</scope>
    <source>
        <strain evidence="14">AG1-IA YN-7</strain>
    </source>
</reference>
<dbReference type="Gene3D" id="1.25.40.320">
    <property type="entry name" value="Peptidase M1, leukotriene A4 hydrolase/aminopeptidase C-terminal domain"/>
    <property type="match status" value="1"/>
</dbReference>
<protein>
    <submittedName>
        <fullName evidence="14">Leukotriene A4 hydrolase, C-terminal</fullName>
    </submittedName>
</protein>
<dbReference type="InterPro" id="IPR038502">
    <property type="entry name" value="M1_LTA-4_hydro/amino_C_sf"/>
</dbReference>
<comment type="subcellular location">
    <subcellularLocation>
        <location evidence="1">Cytoplasm</location>
    </subcellularLocation>
</comment>
<accession>A0A8H7H3P6</accession>
<keyword evidence="9" id="KW-0482">Metalloprotease</keyword>
<comment type="cofactor">
    <cofactor evidence="12">
        <name>Zn(2+)</name>
        <dbReference type="ChEBI" id="CHEBI:29105"/>
    </cofactor>
    <text evidence="12">Binds 1 zinc ion per subunit.</text>
</comment>
<evidence type="ECO:0000256" key="9">
    <source>
        <dbReference type="ARBA" id="ARBA00023049"/>
    </source>
</evidence>
<dbReference type="PANTHER" id="PTHR45726:SF3">
    <property type="entry name" value="LEUKOTRIENE A-4 HYDROLASE"/>
    <property type="match status" value="1"/>
</dbReference>
<dbReference type="InterPro" id="IPR001930">
    <property type="entry name" value="Peptidase_M1"/>
</dbReference>
<proteinExistence type="inferred from homology"/>
<feature type="domain" description="Peptidase M1 leukotriene A4 hydrolase/aminopeptidase C-terminal" evidence="13">
    <location>
        <begin position="481"/>
        <end position="639"/>
    </location>
</feature>
<dbReference type="FunFam" id="2.60.40.1730:FF:000004">
    <property type="entry name" value="Leukotriene A(4) hydrolase"/>
    <property type="match status" value="1"/>
</dbReference>
<evidence type="ECO:0000256" key="10">
    <source>
        <dbReference type="PIRSR" id="PIRSR634015-1"/>
    </source>
</evidence>